<comment type="caution">
    <text evidence="3">The sequence shown here is derived from an EMBL/GenBank/DDBJ whole genome shotgun (WGS) entry which is preliminary data.</text>
</comment>
<name>A0AAD3XND1_NEPGR</name>
<feature type="compositionally biased region" description="Polar residues" evidence="1">
    <location>
        <begin position="125"/>
        <end position="139"/>
    </location>
</feature>
<protein>
    <submittedName>
        <fullName evidence="3">Uncharacterized protein</fullName>
    </submittedName>
</protein>
<dbReference type="AlphaFoldDB" id="A0AAD3XND1"/>
<keyword evidence="4" id="KW-1185">Reference proteome</keyword>
<dbReference type="InterPro" id="IPR040411">
    <property type="entry name" value="At5g23160-like"/>
</dbReference>
<keyword evidence="2" id="KW-1133">Transmembrane helix</keyword>
<gene>
    <name evidence="3" type="ORF">Nepgr_012744</name>
</gene>
<evidence type="ECO:0000256" key="2">
    <source>
        <dbReference type="SAM" id="Phobius"/>
    </source>
</evidence>
<feature type="region of interest" description="Disordered" evidence="1">
    <location>
        <begin position="63"/>
        <end position="161"/>
    </location>
</feature>
<keyword evidence="2" id="KW-0472">Membrane</keyword>
<evidence type="ECO:0000313" key="4">
    <source>
        <dbReference type="Proteomes" id="UP001279734"/>
    </source>
</evidence>
<dbReference type="Proteomes" id="UP001279734">
    <property type="component" value="Unassembled WGS sequence"/>
</dbReference>
<proteinExistence type="predicted"/>
<dbReference type="PANTHER" id="PTHR34379">
    <property type="entry name" value="OS07G0553800 PROTEIN"/>
    <property type="match status" value="1"/>
</dbReference>
<keyword evidence="2" id="KW-0812">Transmembrane</keyword>
<organism evidence="3 4">
    <name type="scientific">Nepenthes gracilis</name>
    <name type="common">Slender pitcher plant</name>
    <dbReference type="NCBI Taxonomy" id="150966"/>
    <lineage>
        <taxon>Eukaryota</taxon>
        <taxon>Viridiplantae</taxon>
        <taxon>Streptophyta</taxon>
        <taxon>Embryophyta</taxon>
        <taxon>Tracheophyta</taxon>
        <taxon>Spermatophyta</taxon>
        <taxon>Magnoliopsida</taxon>
        <taxon>eudicotyledons</taxon>
        <taxon>Gunneridae</taxon>
        <taxon>Pentapetalae</taxon>
        <taxon>Caryophyllales</taxon>
        <taxon>Nepenthaceae</taxon>
        <taxon>Nepenthes</taxon>
    </lineage>
</organism>
<feature type="transmembrane region" description="Helical" evidence="2">
    <location>
        <begin position="177"/>
        <end position="207"/>
    </location>
</feature>
<evidence type="ECO:0000256" key="1">
    <source>
        <dbReference type="SAM" id="MobiDB-lite"/>
    </source>
</evidence>
<dbReference type="PANTHER" id="PTHR34379:SF3">
    <property type="entry name" value="PROTEIN, PUTATIVE-RELATED"/>
    <property type="match status" value="1"/>
</dbReference>
<accession>A0AAD3XND1</accession>
<dbReference type="EMBL" id="BSYO01000010">
    <property type="protein sequence ID" value="GMH10903.1"/>
    <property type="molecule type" value="Genomic_DNA"/>
</dbReference>
<reference evidence="3" key="1">
    <citation type="submission" date="2023-05" db="EMBL/GenBank/DDBJ databases">
        <title>Nepenthes gracilis genome sequencing.</title>
        <authorList>
            <person name="Fukushima K."/>
        </authorList>
    </citation>
    <scope>NUCLEOTIDE SEQUENCE</scope>
    <source>
        <strain evidence="3">SING2019-196</strain>
    </source>
</reference>
<evidence type="ECO:0000313" key="3">
    <source>
        <dbReference type="EMBL" id="GMH10903.1"/>
    </source>
</evidence>
<sequence>MAILNRKNSNQITPRSSGFLGCFGFSRKTSNKKTAESAAGLLGRKKHSVFCWPKFRIMKKPAATAVNAAEPSSQTSARKAKTQRSIDRQSPIKSNQTMPLPEAARELQLPSTVQRIKTIPESRVHVSQSDEATPQNPSPTKHKKKEQPGSQKTDKLVAGSAKRSVDPVKRLMDGDPIFGLTIIAITLMIMLIWGRLCAVLCTSVWFYCVPRLIRAAQCDNGDSNGKINGPDFDSELYNQKIVLEGFLQRDHKVSVAVNLL</sequence>